<dbReference type="CDD" id="cd03713">
    <property type="entry name" value="EFG_mtEFG_C"/>
    <property type="match status" value="1"/>
</dbReference>
<dbReference type="InterPro" id="IPR035647">
    <property type="entry name" value="EFG_III/V"/>
</dbReference>
<accession>Q847S7</accession>
<name>Q847S7_ASTYP</name>
<dbReference type="EMBL" id="AY191281">
    <property type="protein sequence ID" value="AAO61959.1"/>
    <property type="molecule type" value="Genomic_DNA"/>
</dbReference>
<dbReference type="SUPFAM" id="SSF54980">
    <property type="entry name" value="EF-G C-terminal domain-like"/>
    <property type="match status" value="1"/>
</dbReference>
<dbReference type="PANTHER" id="PTHR43261:SF1">
    <property type="entry name" value="RIBOSOME-RELEASING FACTOR 2, MITOCHONDRIAL"/>
    <property type="match status" value="1"/>
</dbReference>
<protein>
    <submittedName>
        <fullName evidence="6">EF G</fullName>
    </submittedName>
</protein>
<dbReference type="AlphaFoldDB" id="Q847S7"/>
<dbReference type="SMART" id="SM00838">
    <property type="entry name" value="EFG_C"/>
    <property type="match status" value="1"/>
</dbReference>
<dbReference type="InterPro" id="IPR035649">
    <property type="entry name" value="EFG_V"/>
</dbReference>
<evidence type="ECO:0000256" key="3">
    <source>
        <dbReference type="ARBA" id="ARBA00022917"/>
    </source>
</evidence>
<dbReference type="Gene3D" id="3.30.70.240">
    <property type="match status" value="1"/>
</dbReference>
<reference evidence="6" key="1">
    <citation type="journal article" date="2003" name="J. Bacteriol.">
        <title>Identification and characterization of phytoplasmal genes, employing a novel method of isolating phytoplasmal genomic DNA.</title>
        <authorList>
            <person name="Melamed S."/>
            <person name="Tanne E."/>
            <person name="Ben-Haim R."/>
            <person name="Edelbaum O."/>
            <person name="Yogev D."/>
            <person name="Sela I."/>
        </authorList>
    </citation>
    <scope>NUCLEOTIDE SEQUENCE</scope>
</reference>
<evidence type="ECO:0000313" key="6">
    <source>
        <dbReference type="EMBL" id="AAO61959.1"/>
    </source>
</evidence>
<evidence type="ECO:0000256" key="4">
    <source>
        <dbReference type="ARBA" id="ARBA00023134"/>
    </source>
</evidence>
<dbReference type="Pfam" id="PF00679">
    <property type="entry name" value="EFG_C"/>
    <property type="match status" value="1"/>
</dbReference>
<proteinExistence type="predicted"/>
<dbReference type="InterPro" id="IPR000640">
    <property type="entry name" value="EFG_V-like"/>
</dbReference>
<feature type="domain" description="Elongation factor EFG" evidence="5">
    <location>
        <begin position="1"/>
        <end position="85"/>
    </location>
</feature>
<keyword evidence="3" id="KW-0648">Protein biosynthesis</keyword>
<dbReference type="GO" id="GO:0003746">
    <property type="term" value="F:translation elongation factor activity"/>
    <property type="evidence" value="ECO:0007669"/>
    <property type="project" value="UniProtKB-KW"/>
</dbReference>
<organism evidence="6">
    <name type="scientific">Aster yellows phytoplasma</name>
    <dbReference type="NCBI Taxonomy" id="35779"/>
    <lineage>
        <taxon>Bacteria</taxon>
        <taxon>Bacillati</taxon>
        <taxon>Mycoplasmatota</taxon>
        <taxon>Mollicutes</taxon>
        <taxon>Acholeplasmatales</taxon>
        <taxon>Acholeplasmataceae</taxon>
        <taxon>Candidatus Phytoplasma</taxon>
        <taxon>16SrI (Aster yellows group)</taxon>
    </lineage>
</organism>
<keyword evidence="1" id="KW-0547">Nucleotide-binding</keyword>
<evidence type="ECO:0000259" key="5">
    <source>
        <dbReference type="SMART" id="SM00838"/>
    </source>
</evidence>
<sequence length="93" mass="10630">MKLEVLTPPENMGNIVGDINRRRGIIQGMEENRSNSKIIKALVPLSELFGYVTILRTLSSGRATSTMEFYKYQPAPVPYSFLNKKLWLKLKLN</sequence>
<keyword evidence="2" id="KW-0251">Elongation factor</keyword>
<evidence type="ECO:0000256" key="2">
    <source>
        <dbReference type="ARBA" id="ARBA00022768"/>
    </source>
</evidence>
<evidence type="ECO:0000256" key="1">
    <source>
        <dbReference type="ARBA" id="ARBA00022741"/>
    </source>
</evidence>
<dbReference type="FunFam" id="3.30.70.240:FF:000001">
    <property type="entry name" value="Elongation factor G"/>
    <property type="match status" value="1"/>
</dbReference>
<dbReference type="GO" id="GO:0032790">
    <property type="term" value="P:ribosome disassembly"/>
    <property type="evidence" value="ECO:0007669"/>
    <property type="project" value="TreeGrafter"/>
</dbReference>
<dbReference type="PANTHER" id="PTHR43261">
    <property type="entry name" value="TRANSLATION ELONGATION FACTOR G-RELATED"/>
    <property type="match status" value="1"/>
</dbReference>
<dbReference type="GO" id="GO:0005525">
    <property type="term" value="F:GTP binding"/>
    <property type="evidence" value="ECO:0007669"/>
    <property type="project" value="UniProtKB-KW"/>
</dbReference>
<keyword evidence="4" id="KW-0342">GTP-binding</keyword>